<sequence length="134" mass="14755">MGGIWFVWLGLIMCGNALVHMVPAQKDGKAARKLEKGCETPMGHLNAGEEINDDKTCGIFVCQDDEGNGLYQFCQSPVNFANCEFDLVNTKGQFPDCCWEKHDEDTQARQSSDRGGTDLCMNAMDNDQGIGINQ</sequence>
<keyword evidence="3" id="KW-1133">Transmembrane helix</keyword>
<dbReference type="AlphaFoldDB" id="A0A484AV58"/>
<comment type="caution">
    <text evidence="5">The sequence shown here is derived from an EMBL/GenBank/DDBJ whole genome shotgun (WGS) entry which is preliminary data.</text>
</comment>
<dbReference type="GO" id="GO:0005576">
    <property type="term" value="C:extracellular region"/>
    <property type="evidence" value="ECO:0007669"/>
    <property type="project" value="UniProtKB-SubCell"/>
</dbReference>
<keyword evidence="2" id="KW-0964">Secreted</keyword>
<proteinExistence type="predicted"/>
<dbReference type="Proteomes" id="UP000295192">
    <property type="component" value="Unassembled WGS sequence"/>
</dbReference>
<protein>
    <recommendedName>
        <fullName evidence="4">Single domain-containing protein</fullName>
    </recommendedName>
</protein>
<dbReference type="SMART" id="SM01318">
    <property type="entry name" value="SVWC"/>
    <property type="match status" value="1"/>
</dbReference>
<evidence type="ECO:0000256" key="1">
    <source>
        <dbReference type="ARBA" id="ARBA00004613"/>
    </source>
</evidence>
<gene>
    <name evidence="5" type="ORF">AWZ03_013276</name>
</gene>
<dbReference type="InterPro" id="IPR029277">
    <property type="entry name" value="SVWC_dom"/>
</dbReference>
<keyword evidence="3" id="KW-0472">Membrane</keyword>
<dbReference type="OMA" id="DCCWICH"/>
<evidence type="ECO:0000313" key="5">
    <source>
        <dbReference type="EMBL" id="TDG40304.1"/>
    </source>
</evidence>
<evidence type="ECO:0000313" key="6">
    <source>
        <dbReference type="Proteomes" id="UP000295192"/>
    </source>
</evidence>
<evidence type="ECO:0000256" key="3">
    <source>
        <dbReference type="SAM" id="Phobius"/>
    </source>
</evidence>
<keyword evidence="3" id="KW-0812">Transmembrane</keyword>
<dbReference type="Pfam" id="PF15430">
    <property type="entry name" value="SVWC"/>
    <property type="match status" value="1"/>
</dbReference>
<evidence type="ECO:0000259" key="4">
    <source>
        <dbReference type="SMART" id="SM01318"/>
    </source>
</evidence>
<name>A0A484AV58_DRONA</name>
<accession>A0A484AV58</accession>
<feature type="domain" description="Single" evidence="4">
    <location>
        <begin position="38"/>
        <end position="101"/>
    </location>
</feature>
<keyword evidence="6" id="KW-1185">Reference proteome</keyword>
<feature type="transmembrane region" description="Helical" evidence="3">
    <location>
        <begin position="6"/>
        <end position="24"/>
    </location>
</feature>
<organism evidence="5 6">
    <name type="scientific">Drosophila navojoa</name>
    <name type="common">Fruit fly</name>
    <dbReference type="NCBI Taxonomy" id="7232"/>
    <lineage>
        <taxon>Eukaryota</taxon>
        <taxon>Metazoa</taxon>
        <taxon>Ecdysozoa</taxon>
        <taxon>Arthropoda</taxon>
        <taxon>Hexapoda</taxon>
        <taxon>Insecta</taxon>
        <taxon>Pterygota</taxon>
        <taxon>Neoptera</taxon>
        <taxon>Endopterygota</taxon>
        <taxon>Diptera</taxon>
        <taxon>Brachycera</taxon>
        <taxon>Muscomorpha</taxon>
        <taxon>Ephydroidea</taxon>
        <taxon>Drosophilidae</taxon>
        <taxon>Drosophila</taxon>
    </lineage>
</organism>
<dbReference type="EMBL" id="LSRL02000610">
    <property type="protein sequence ID" value="TDG40304.1"/>
    <property type="molecule type" value="Genomic_DNA"/>
</dbReference>
<reference evidence="5 6" key="1">
    <citation type="journal article" date="2019" name="J. Hered.">
        <title>An Improved Genome Assembly for Drosophila navojoa, the Basal Species in the mojavensis Cluster.</title>
        <authorList>
            <person name="Vanderlinde T."/>
            <person name="Dupim E.G."/>
            <person name="Nazario-Yepiz N.O."/>
            <person name="Carvalho A.B."/>
        </authorList>
    </citation>
    <scope>NUCLEOTIDE SEQUENCE [LARGE SCALE GENOMIC DNA]</scope>
    <source>
        <strain evidence="5">Navoj_Jal97</strain>
        <tissue evidence="5">Whole organism</tissue>
    </source>
</reference>
<evidence type="ECO:0000256" key="2">
    <source>
        <dbReference type="ARBA" id="ARBA00022525"/>
    </source>
</evidence>
<comment type="subcellular location">
    <subcellularLocation>
        <location evidence="1">Secreted</location>
    </subcellularLocation>
</comment>